<organism evidence="2 3">
    <name type="scientific">Leucobacter exalbidus</name>
    <dbReference type="NCBI Taxonomy" id="662960"/>
    <lineage>
        <taxon>Bacteria</taxon>
        <taxon>Bacillati</taxon>
        <taxon>Actinomycetota</taxon>
        <taxon>Actinomycetes</taxon>
        <taxon>Micrococcales</taxon>
        <taxon>Microbacteriaceae</taxon>
        <taxon>Leucobacter</taxon>
    </lineage>
</organism>
<dbReference type="InterPro" id="IPR006175">
    <property type="entry name" value="YjgF/YER057c/UK114"/>
</dbReference>
<dbReference type="AlphaFoldDB" id="A0A940T4C2"/>
<dbReference type="PANTHER" id="PTHR11803:SF58">
    <property type="entry name" value="PROTEIN HMF1-RELATED"/>
    <property type="match status" value="1"/>
</dbReference>
<gene>
    <name evidence="2" type="ORF">JOF28_001916</name>
</gene>
<proteinExistence type="inferred from homology"/>
<dbReference type="CDD" id="cd00448">
    <property type="entry name" value="YjgF_YER057c_UK114_family"/>
    <property type="match status" value="1"/>
</dbReference>
<comment type="caution">
    <text evidence="2">The sequence shown here is derived from an EMBL/GenBank/DDBJ whole genome shotgun (WGS) entry which is preliminary data.</text>
</comment>
<sequence>MPRKDVNLTPPTESQLYSDAVVANGMVFTTGQMPLDSNWDLIATDFDAQARFVFERLATLLTASGSSPSDVIRLTIYLSDIDNTAALVPQRRAFLGAARPASVIVQTGNFGTPGMFLEVEAIATLTAQL</sequence>
<keyword evidence="3" id="KW-1185">Reference proteome</keyword>
<dbReference type="RefSeq" id="WP_209705551.1">
    <property type="nucleotide sequence ID" value="NZ_JAFIDA010000001.1"/>
</dbReference>
<dbReference type="Proteomes" id="UP000675163">
    <property type="component" value="Unassembled WGS sequence"/>
</dbReference>
<evidence type="ECO:0000313" key="3">
    <source>
        <dbReference type="Proteomes" id="UP000675163"/>
    </source>
</evidence>
<dbReference type="EMBL" id="JAFIDA010000001">
    <property type="protein sequence ID" value="MBP1326684.1"/>
    <property type="molecule type" value="Genomic_DNA"/>
</dbReference>
<dbReference type="SUPFAM" id="SSF55298">
    <property type="entry name" value="YjgF-like"/>
    <property type="match status" value="1"/>
</dbReference>
<dbReference type="GO" id="GO:0120241">
    <property type="term" value="F:2-iminobutanoate/2-iminopropanoate deaminase"/>
    <property type="evidence" value="ECO:0007669"/>
    <property type="project" value="UniProtKB-EC"/>
</dbReference>
<dbReference type="Pfam" id="PF01042">
    <property type="entry name" value="Ribonuc_L-PSP"/>
    <property type="match status" value="1"/>
</dbReference>
<keyword evidence="2" id="KW-0378">Hydrolase</keyword>
<accession>A0A940T4C2</accession>
<dbReference type="Gene3D" id="3.30.1330.40">
    <property type="entry name" value="RutC-like"/>
    <property type="match status" value="1"/>
</dbReference>
<dbReference type="PANTHER" id="PTHR11803">
    <property type="entry name" value="2-IMINOBUTANOATE/2-IMINOPROPANOATE DEAMINASE RIDA"/>
    <property type="match status" value="1"/>
</dbReference>
<dbReference type="EC" id="3.5.99.10" evidence="2"/>
<reference evidence="2" key="1">
    <citation type="submission" date="2021-02" db="EMBL/GenBank/DDBJ databases">
        <title>Sequencing the genomes of 1000 actinobacteria strains.</title>
        <authorList>
            <person name="Klenk H.-P."/>
        </authorList>
    </citation>
    <scope>NUCLEOTIDE SEQUENCE</scope>
    <source>
        <strain evidence="2">DSM 22850</strain>
    </source>
</reference>
<dbReference type="InterPro" id="IPR035959">
    <property type="entry name" value="RutC-like_sf"/>
</dbReference>
<comment type="similarity">
    <text evidence="1">Belongs to the RutC family.</text>
</comment>
<evidence type="ECO:0000256" key="1">
    <source>
        <dbReference type="ARBA" id="ARBA00010552"/>
    </source>
</evidence>
<dbReference type="GO" id="GO:0005829">
    <property type="term" value="C:cytosol"/>
    <property type="evidence" value="ECO:0007669"/>
    <property type="project" value="TreeGrafter"/>
</dbReference>
<name>A0A940T4C2_9MICO</name>
<protein>
    <submittedName>
        <fullName evidence="2">2-iminobutanoate/2-iminopropanoate deaminase</fullName>
        <ecNumber evidence="2">3.5.99.10</ecNumber>
    </submittedName>
</protein>
<evidence type="ECO:0000313" key="2">
    <source>
        <dbReference type="EMBL" id="MBP1326684.1"/>
    </source>
</evidence>